<dbReference type="PANTHER" id="PTHR33481">
    <property type="entry name" value="REVERSE TRANSCRIPTASE"/>
    <property type="match status" value="1"/>
</dbReference>
<dbReference type="InterPro" id="IPR002156">
    <property type="entry name" value="RNaseH_domain"/>
</dbReference>
<dbReference type="InterPro" id="IPR012337">
    <property type="entry name" value="RNaseH-like_sf"/>
</dbReference>
<dbReference type="InterPro" id="IPR005135">
    <property type="entry name" value="Endo/exonuclease/phosphatase"/>
</dbReference>
<protein>
    <recommendedName>
        <fullName evidence="5">RNase H type-1 domain-containing protein</fullName>
    </recommendedName>
</protein>
<feature type="domain" description="Reverse transcriptase" evidence="1">
    <location>
        <begin position="362"/>
        <end position="636"/>
    </location>
</feature>
<dbReference type="InterPro" id="IPR000477">
    <property type="entry name" value="RT_dom"/>
</dbReference>
<feature type="domain" description="RNase H type-1" evidence="2">
    <location>
        <begin position="840"/>
        <end position="957"/>
    </location>
</feature>
<evidence type="ECO:0000259" key="2">
    <source>
        <dbReference type="PROSITE" id="PS50879"/>
    </source>
</evidence>
<organism evidence="3 4">
    <name type="scientific">Austropuccinia psidii MF-1</name>
    <dbReference type="NCBI Taxonomy" id="1389203"/>
    <lineage>
        <taxon>Eukaryota</taxon>
        <taxon>Fungi</taxon>
        <taxon>Dikarya</taxon>
        <taxon>Basidiomycota</taxon>
        <taxon>Pucciniomycotina</taxon>
        <taxon>Pucciniomycetes</taxon>
        <taxon>Pucciniales</taxon>
        <taxon>Sphaerophragmiaceae</taxon>
        <taxon>Austropuccinia</taxon>
    </lineage>
</organism>
<dbReference type="PROSITE" id="PS50879">
    <property type="entry name" value="RNASE_H_1"/>
    <property type="match status" value="1"/>
</dbReference>
<dbReference type="GO" id="GO:0003676">
    <property type="term" value="F:nucleic acid binding"/>
    <property type="evidence" value="ECO:0007669"/>
    <property type="project" value="InterPro"/>
</dbReference>
<dbReference type="Gene3D" id="3.30.420.10">
    <property type="entry name" value="Ribonuclease H-like superfamily/Ribonuclease H"/>
    <property type="match status" value="1"/>
</dbReference>
<dbReference type="Pfam" id="PF00078">
    <property type="entry name" value="RVT_1"/>
    <property type="match status" value="1"/>
</dbReference>
<dbReference type="SUPFAM" id="SSF56219">
    <property type="entry name" value="DNase I-like"/>
    <property type="match status" value="1"/>
</dbReference>
<keyword evidence="4" id="KW-1185">Reference proteome</keyword>
<evidence type="ECO:0000259" key="1">
    <source>
        <dbReference type="PROSITE" id="PS50878"/>
    </source>
</evidence>
<dbReference type="CDD" id="cd01650">
    <property type="entry name" value="RT_nLTR_like"/>
    <property type="match status" value="1"/>
</dbReference>
<name>A0A9Q3BP56_9BASI</name>
<dbReference type="InterPro" id="IPR036691">
    <property type="entry name" value="Endo/exonu/phosph_ase_sf"/>
</dbReference>
<dbReference type="GO" id="GO:0004523">
    <property type="term" value="F:RNA-DNA hybrid ribonuclease activity"/>
    <property type="evidence" value="ECO:0007669"/>
    <property type="project" value="InterPro"/>
</dbReference>
<evidence type="ECO:0000313" key="4">
    <source>
        <dbReference type="Proteomes" id="UP000765509"/>
    </source>
</evidence>
<dbReference type="Pfam" id="PF14529">
    <property type="entry name" value="Exo_endo_phos_2"/>
    <property type="match status" value="1"/>
</dbReference>
<dbReference type="PANTHER" id="PTHR33481:SF1">
    <property type="entry name" value="ENDONUCLEASE_EXONUCLEASE_PHOSPHATASE DOMAIN-CONTAINING PROTEIN-RELATED"/>
    <property type="match status" value="1"/>
</dbReference>
<dbReference type="OrthoDB" id="415822at2759"/>
<dbReference type="InterPro" id="IPR043502">
    <property type="entry name" value="DNA/RNA_pol_sf"/>
</dbReference>
<sequence>MGIQILNQWLQTEAKRQTPTLIIMDSNLHHPLWNPRKYTHTHSQEKYIIKACGKKGFYLVSPKHTPTFLGAVGKPTTIDLTWVNHTTQKLQPTTQVQLNNHSLDHHPIITKITLPNSETHTPKKHLSIWLENLNNKLFLETLQLHLAQGPANTDHIEATSQNLSTAIMMAYNNQGKWVITNPARAKAWWDKDQLNELVKIRNKARIKMLRAQTNQSREEYYHYQKLFKQKVWELKSGHWRKFLAEKGLEHAYQAHKFTKNRQEEVIASLRNQEVNLTSDIKEKELLLFYGTSLVETVASLDDIPQWQESIPFNFPQVTEDKVVNEIAELPNKKAPGPDGIPNKLIKLSKMLLTPTLTTLYNLCFKQGRYPEIWKESQTAIIRKAAKDNYTSPNAYRPIALLNTLGKLFEKIINNCLMHWAYQTRSIHPGHVGGRLGKRINYVFIMLTSWITNKWRKGRIVMRIFFDVKSAYPSVHKKRLTHVLKQKICPPYLGKIIDSFLTDRMTSLKIGDYISQTFSVLNGLPKGSLLSVTLYLIYNSSLLLPNPPSLNANNIPIAYIDNMTHLIAADNTQQAQSKAKEIMARSKKWGSRYGAIFDEKKTNFMLFTRKRQPINKITTKGSVHTLQKEIKWLCITLTPTLSPGPHLRAVNIKTNSIIKQLTQIIRPTFGLCQREERILIAAVMSTRILHGSIIWYTSKNLKTVEKLLTNGLFQAVRLSTGMMRQTPFSFLKLYGGIKELTKQHTKLTHNYIHTKLAAPIDNAHRKLIWRDLMEPQRTHPSPLNNLIGKDALLRQHFTRTETISPFLIMPWSTQIVNITNSQLTKEQAKEKVPEQVKCEMDENSLVFFADGSLIPGKGGGAAATLANTQTKQTTYVGRNSIITNFETELMPLFLYSQAALKSITLPKKKMPGQQLIIKIFNRFQWWSQDFTIKLYWYPGHTGIQQNEEVDRLAKEAATSETRSQHTLHHISISKLKQTTNQTSRTPPELTDTELARVKFKTPPSSLSKHLTN</sequence>
<dbReference type="Gene3D" id="3.60.10.10">
    <property type="entry name" value="Endonuclease/exonuclease/phosphatase"/>
    <property type="match status" value="1"/>
</dbReference>
<reference evidence="3" key="1">
    <citation type="submission" date="2021-03" db="EMBL/GenBank/DDBJ databases">
        <title>Draft genome sequence of rust myrtle Austropuccinia psidii MF-1, a brazilian biotype.</title>
        <authorList>
            <person name="Quecine M.C."/>
            <person name="Pachon D.M.R."/>
            <person name="Bonatelli M.L."/>
            <person name="Correr F.H."/>
            <person name="Franceschini L.M."/>
            <person name="Leite T.F."/>
            <person name="Margarido G.R.A."/>
            <person name="Almeida C.A."/>
            <person name="Ferrarezi J.A."/>
            <person name="Labate C.A."/>
        </authorList>
    </citation>
    <scope>NUCLEOTIDE SEQUENCE</scope>
    <source>
        <strain evidence="3">MF-1</strain>
    </source>
</reference>
<evidence type="ECO:0008006" key="5">
    <source>
        <dbReference type="Google" id="ProtNLM"/>
    </source>
</evidence>
<dbReference type="AlphaFoldDB" id="A0A9Q3BP56"/>
<dbReference type="SUPFAM" id="SSF56672">
    <property type="entry name" value="DNA/RNA polymerases"/>
    <property type="match status" value="1"/>
</dbReference>
<dbReference type="InterPro" id="IPR036397">
    <property type="entry name" value="RNaseH_sf"/>
</dbReference>
<dbReference type="SUPFAM" id="SSF53098">
    <property type="entry name" value="Ribonuclease H-like"/>
    <property type="match status" value="1"/>
</dbReference>
<dbReference type="PROSITE" id="PS50878">
    <property type="entry name" value="RT_POL"/>
    <property type="match status" value="1"/>
</dbReference>
<comment type="caution">
    <text evidence="3">The sequence shown here is derived from an EMBL/GenBank/DDBJ whole genome shotgun (WGS) entry which is preliminary data.</text>
</comment>
<accession>A0A9Q3BP56</accession>
<dbReference type="EMBL" id="AVOT02001957">
    <property type="protein sequence ID" value="MBW0468738.1"/>
    <property type="molecule type" value="Genomic_DNA"/>
</dbReference>
<evidence type="ECO:0000313" key="3">
    <source>
        <dbReference type="EMBL" id="MBW0468738.1"/>
    </source>
</evidence>
<proteinExistence type="predicted"/>
<dbReference type="CDD" id="cd09276">
    <property type="entry name" value="Rnase_HI_RT_non_LTR"/>
    <property type="match status" value="1"/>
</dbReference>
<dbReference type="Proteomes" id="UP000765509">
    <property type="component" value="Unassembled WGS sequence"/>
</dbReference>
<gene>
    <name evidence="3" type="ORF">O181_008453</name>
</gene>